<dbReference type="OrthoDB" id="934157at2"/>
<evidence type="ECO:0000313" key="1">
    <source>
        <dbReference type="EMBL" id="PQA59924.1"/>
    </source>
</evidence>
<proteinExistence type="predicted"/>
<organism evidence="1 2">
    <name type="scientific">Siphonobacter curvatus</name>
    <dbReference type="NCBI Taxonomy" id="2094562"/>
    <lineage>
        <taxon>Bacteria</taxon>
        <taxon>Pseudomonadati</taxon>
        <taxon>Bacteroidota</taxon>
        <taxon>Cytophagia</taxon>
        <taxon>Cytophagales</taxon>
        <taxon>Cytophagaceae</taxon>
        <taxon>Siphonobacter</taxon>
    </lineage>
</organism>
<dbReference type="RefSeq" id="WP_104711780.1">
    <property type="nucleotide sequence ID" value="NZ_PTRA01000001.1"/>
</dbReference>
<dbReference type="EMBL" id="PTRA01000001">
    <property type="protein sequence ID" value="PQA59924.1"/>
    <property type="molecule type" value="Genomic_DNA"/>
</dbReference>
<dbReference type="AlphaFoldDB" id="A0A2S7IQD2"/>
<comment type="caution">
    <text evidence="1">The sequence shown here is derived from an EMBL/GenBank/DDBJ whole genome shotgun (WGS) entry which is preliminary data.</text>
</comment>
<keyword evidence="2" id="KW-1185">Reference proteome</keyword>
<name>A0A2S7IQD2_9BACT</name>
<evidence type="ECO:0000313" key="2">
    <source>
        <dbReference type="Proteomes" id="UP000239590"/>
    </source>
</evidence>
<accession>A0A2S7IQD2</accession>
<reference evidence="2" key="1">
    <citation type="submission" date="2018-02" db="EMBL/GenBank/DDBJ databases">
        <title>Genome sequencing of Solimonas sp. HR-BB.</title>
        <authorList>
            <person name="Lee Y."/>
            <person name="Jeon C.O."/>
        </authorList>
    </citation>
    <scope>NUCLEOTIDE SEQUENCE [LARGE SCALE GENOMIC DNA]</scope>
    <source>
        <strain evidence="2">HR-U</strain>
    </source>
</reference>
<sequence length="263" mass="30802">METLLRSVEINYQTAELIPAPYSHKYFIRSTVNRADELHVVFRIEYTDRDDLTEEEILGEGFTGNDDFEWEGTLLPVWTEELRSLVAKTDFYKTSRPAQEAENQFWLNIEYKDQEPLLGKPRNREPWEYLSQELIQAIYETARLEAPLKLIYLKKLKDKSVQLEMNVFFSKRTVKMNMQVGNIEKSNELRWDTLNPVLRLIYAGEFLAEKATPKKPDHPGNFINVGDGLWYEFGKSLVNPSGNNRFLNDIERTLDELSQLPTE</sequence>
<gene>
    <name evidence="1" type="ORF">C5O19_09965</name>
</gene>
<protein>
    <submittedName>
        <fullName evidence="1">Uncharacterized protein</fullName>
    </submittedName>
</protein>
<dbReference type="Proteomes" id="UP000239590">
    <property type="component" value="Unassembled WGS sequence"/>
</dbReference>